<gene>
    <name evidence="2" type="ORF">CDAR_505671</name>
</gene>
<evidence type="ECO:0000313" key="2">
    <source>
        <dbReference type="EMBL" id="GIX99987.1"/>
    </source>
</evidence>
<evidence type="ECO:0000313" key="3">
    <source>
        <dbReference type="Proteomes" id="UP001054837"/>
    </source>
</evidence>
<proteinExistence type="predicted"/>
<dbReference type="Proteomes" id="UP001054837">
    <property type="component" value="Unassembled WGS sequence"/>
</dbReference>
<dbReference type="EMBL" id="BPLQ01003366">
    <property type="protein sequence ID" value="GIX99987.1"/>
    <property type="molecule type" value="Genomic_DNA"/>
</dbReference>
<feature type="region of interest" description="Disordered" evidence="1">
    <location>
        <begin position="1"/>
        <end position="37"/>
    </location>
</feature>
<organism evidence="2 3">
    <name type="scientific">Caerostris darwini</name>
    <dbReference type="NCBI Taxonomy" id="1538125"/>
    <lineage>
        <taxon>Eukaryota</taxon>
        <taxon>Metazoa</taxon>
        <taxon>Ecdysozoa</taxon>
        <taxon>Arthropoda</taxon>
        <taxon>Chelicerata</taxon>
        <taxon>Arachnida</taxon>
        <taxon>Araneae</taxon>
        <taxon>Araneomorphae</taxon>
        <taxon>Entelegynae</taxon>
        <taxon>Araneoidea</taxon>
        <taxon>Araneidae</taxon>
        <taxon>Caerostris</taxon>
    </lineage>
</organism>
<accession>A0AAV4PXT6</accession>
<reference evidence="2 3" key="1">
    <citation type="submission" date="2021-06" db="EMBL/GenBank/DDBJ databases">
        <title>Caerostris darwini draft genome.</title>
        <authorList>
            <person name="Kono N."/>
            <person name="Arakawa K."/>
        </authorList>
    </citation>
    <scope>NUCLEOTIDE SEQUENCE [LARGE SCALE GENOMIC DNA]</scope>
</reference>
<name>A0AAV4PXT6_9ARAC</name>
<dbReference type="AlphaFoldDB" id="A0AAV4PXT6"/>
<sequence length="75" mass="8688">MQFLVQRNIEEASGRSVTTNNERRGESSYTKDGYSLSEQQNPSYIKCKLTRRGSLELGRRSFLELLSSNQLDKER</sequence>
<keyword evidence="3" id="KW-1185">Reference proteome</keyword>
<comment type="caution">
    <text evidence="2">The sequence shown here is derived from an EMBL/GenBank/DDBJ whole genome shotgun (WGS) entry which is preliminary data.</text>
</comment>
<protein>
    <submittedName>
        <fullName evidence="2">Uncharacterized protein</fullName>
    </submittedName>
</protein>
<evidence type="ECO:0000256" key="1">
    <source>
        <dbReference type="SAM" id="MobiDB-lite"/>
    </source>
</evidence>